<dbReference type="Gene3D" id="1.20.1250.20">
    <property type="entry name" value="MFS general substrate transporter like domains"/>
    <property type="match status" value="1"/>
</dbReference>
<feature type="transmembrane region" description="Helical" evidence="7">
    <location>
        <begin position="59"/>
        <end position="82"/>
    </location>
</feature>
<dbReference type="InterPro" id="IPR036259">
    <property type="entry name" value="MFS_trans_sf"/>
</dbReference>
<dbReference type="PROSITE" id="PS50850">
    <property type="entry name" value="MFS"/>
    <property type="match status" value="1"/>
</dbReference>
<evidence type="ECO:0000256" key="2">
    <source>
        <dbReference type="ARBA" id="ARBA00022475"/>
    </source>
</evidence>
<reference evidence="9 10" key="1">
    <citation type="submission" date="2019-01" db="EMBL/GenBank/DDBJ databases">
        <title>Ktedonosporobacter rubrisoli SCAWS-G2.</title>
        <authorList>
            <person name="Huang Y."/>
            <person name="Yan B."/>
        </authorList>
    </citation>
    <scope>NUCLEOTIDE SEQUENCE [LARGE SCALE GENOMIC DNA]</scope>
    <source>
        <strain evidence="9 10">SCAWS-G2</strain>
    </source>
</reference>
<evidence type="ECO:0000313" key="10">
    <source>
        <dbReference type="Proteomes" id="UP000290365"/>
    </source>
</evidence>
<dbReference type="PANTHER" id="PTHR23513">
    <property type="entry name" value="INTEGRAL MEMBRANE EFFLUX PROTEIN-RELATED"/>
    <property type="match status" value="1"/>
</dbReference>
<organism evidence="9 10">
    <name type="scientific">Ktedonosporobacter rubrisoli</name>
    <dbReference type="NCBI Taxonomy" id="2509675"/>
    <lineage>
        <taxon>Bacteria</taxon>
        <taxon>Bacillati</taxon>
        <taxon>Chloroflexota</taxon>
        <taxon>Ktedonobacteria</taxon>
        <taxon>Ktedonobacterales</taxon>
        <taxon>Ktedonosporobacteraceae</taxon>
        <taxon>Ktedonosporobacter</taxon>
    </lineage>
</organism>
<keyword evidence="2" id="KW-1003">Cell membrane</keyword>
<dbReference type="OrthoDB" id="3613552at2"/>
<keyword evidence="3 7" id="KW-0812">Transmembrane</keyword>
<evidence type="ECO:0000259" key="8">
    <source>
        <dbReference type="PROSITE" id="PS50850"/>
    </source>
</evidence>
<evidence type="ECO:0000256" key="4">
    <source>
        <dbReference type="ARBA" id="ARBA00022989"/>
    </source>
</evidence>
<dbReference type="AlphaFoldDB" id="A0A4V0YYB8"/>
<feature type="transmembrane region" description="Helical" evidence="7">
    <location>
        <begin position="121"/>
        <end position="142"/>
    </location>
</feature>
<dbReference type="InterPro" id="IPR011701">
    <property type="entry name" value="MFS"/>
</dbReference>
<accession>A0A4V0YYB8</accession>
<feature type="domain" description="Major facilitator superfamily (MFS) profile" evidence="8">
    <location>
        <begin position="51"/>
        <end position="453"/>
    </location>
</feature>
<dbReference type="RefSeq" id="WP_129886268.1">
    <property type="nucleotide sequence ID" value="NZ_CP035758.1"/>
</dbReference>
<keyword evidence="4 7" id="KW-1133">Transmembrane helix</keyword>
<evidence type="ECO:0000256" key="1">
    <source>
        <dbReference type="ARBA" id="ARBA00004651"/>
    </source>
</evidence>
<dbReference type="KEGG" id="kbs:EPA93_06495"/>
<name>A0A4V0YYB8_KTERU</name>
<sequence length="456" mass="46544">MSSSFSPDEFTPAAGEAQAPETPVAASETGVKSAATKPSTAKQAVGGLLRPFKVLNFSLLFGGQTISVIGNALYTVALPWLILNNGGSAQELGIVLAAYGIPRMGCMLMGGWLADRLRPRRVMLIADIVRAVLVGLLALLALQGHPTLWQLCAIAVPLGALGGAFMPASMSILPDILNDDDLQGGNALNMSSMQGANLLGSAVAGVIVAIFTAGVGLLIDAATFVISAVSLALMRMKSSAPGNKREAGAASAASPDEAQAQEAPVSFLSFLRSSQLIHVVLLIAVAGGFCLGGLIEVALPAFVHGPMHGSASDYGIILAGASAGALVGGIFAGMLGKLKYKGLTMLGSGLLVAVSFGLLPFAGVLGAAVCMLIGGLTNSITNVLLFTKIQLIVPRHLLGRMMGLITFGSFGMYPVSAALMGVLSNQFGPALLFPCSGLLLALVMLLAMTQKSLRES</sequence>
<evidence type="ECO:0000256" key="3">
    <source>
        <dbReference type="ARBA" id="ARBA00022692"/>
    </source>
</evidence>
<keyword evidence="5 7" id="KW-0472">Membrane</keyword>
<dbReference type="GO" id="GO:0022857">
    <property type="term" value="F:transmembrane transporter activity"/>
    <property type="evidence" value="ECO:0007669"/>
    <property type="project" value="InterPro"/>
</dbReference>
<dbReference type="SUPFAM" id="SSF103473">
    <property type="entry name" value="MFS general substrate transporter"/>
    <property type="match status" value="1"/>
</dbReference>
<evidence type="ECO:0000256" key="5">
    <source>
        <dbReference type="ARBA" id="ARBA00023136"/>
    </source>
</evidence>
<feature type="transmembrane region" description="Helical" evidence="7">
    <location>
        <begin position="342"/>
        <end position="359"/>
    </location>
</feature>
<feature type="transmembrane region" description="Helical" evidence="7">
    <location>
        <begin position="427"/>
        <end position="448"/>
    </location>
</feature>
<feature type="transmembrane region" description="Helical" evidence="7">
    <location>
        <begin position="365"/>
        <end position="385"/>
    </location>
</feature>
<feature type="transmembrane region" description="Helical" evidence="7">
    <location>
        <begin position="276"/>
        <end position="302"/>
    </location>
</feature>
<feature type="transmembrane region" description="Helical" evidence="7">
    <location>
        <begin position="314"/>
        <end position="335"/>
    </location>
</feature>
<evidence type="ECO:0000313" key="9">
    <source>
        <dbReference type="EMBL" id="QBD75671.1"/>
    </source>
</evidence>
<feature type="transmembrane region" description="Helical" evidence="7">
    <location>
        <begin position="397"/>
        <end position="415"/>
    </location>
</feature>
<evidence type="ECO:0000256" key="7">
    <source>
        <dbReference type="SAM" id="Phobius"/>
    </source>
</evidence>
<protein>
    <submittedName>
        <fullName evidence="9">MFS transporter</fullName>
    </submittedName>
</protein>
<dbReference type="InterPro" id="IPR020846">
    <property type="entry name" value="MFS_dom"/>
</dbReference>
<dbReference type="GO" id="GO:0005886">
    <property type="term" value="C:plasma membrane"/>
    <property type="evidence" value="ECO:0007669"/>
    <property type="project" value="UniProtKB-SubCell"/>
</dbReference>
<comment type="subcellular location">
    <subcellularLocation>
        <location evidence="1">Cell membrane</location>
        <topology evidence="1">Multi-pass membrane protein</topology>
    </subcellularLocation>
</comment>
<dbReference type="CDD" id="cd06173">
    <property type="entry name" value="MFS_MefA_like"/>
    <property type="match status" value="1"/>
</dbReference>
<dbReference type="EMBL" id="CP035758">
    <property type="protein sequence ID" value="QBD75671.1"/>
    <property type="molecule type" value="Genomic_DNA"/>
</dbReference>
<feature type="transmembrane region" description="Helical" evidence="7">
    <location>
        <begin position="148"/>
        <end position="173"/>
    </location>
</feature>
<dbReference type="Pfam" id="PF07690">
    <property type="entry name" value="MFS_1"/>
    <property type="match status" value="1"/>
</dbReference>
<dbReference type="PANTHER" id="PTHR23513:SF11">
    <property type="entry name" value="STAPHYLOFERRIN A TRANSPORTER"/>
    <property type="match status" value="1"/>
</dbReference>
<proteinExistence type="predicted"/>
<feature type="region of interest" description="Disordered" evidence="6">
    <location>
        <begin position="1"/>
        <end position="36"/>
    </location>
</feature>
<feature type="transmembrane region" description="Helical" evidence="7">
    <location>
        <begin position="94"/>
        <end position="114"/>
    </location>
</feature>
<keyword evidence="10" id="KW-1185">Reference proteome</keyword>
<gene>
    <name evidence="9" type="ORF">EPA93_06495</name>
</gene>
<feature type="transmembrane region" description="Helical" evidence="7">
    <location>
        <begin position="217"/>
        <end position="234"/>
    </location>
</feature>
<dbReference type="Proteomes" id="UP000290365">
    <property type="component" value="Chromosome"/>
</dbReference>
<evidence type="ECO:0000256" key="6">
    <source>
        <dbReference type="SAM" id="MobiDB-lite"/>
    </source>
</evidence>